<keyword evidence="5" id="KW-0539">Nucleus</keyword>
<dbReference type="InterPro" id="IPR036236">
    <property type="entry name" value="Znf_C2H2_sf"/>
</dbReference>
<dbReference type="OrthoDB" id="1933825at2759"/>
<evidence type="ECO:0000259" key="8">
    <source>
        <dbReference type="PROSITE" id="PS50157"/>
    </source>
</evidence>
<keyword evidence="4" id="KW-0862">Zinc</keyword>
<dbReference type="SUPFAM" id="SSF57667">
    <property type="entry name" value="beta-beta-alpha zinc fingers"/>
    <property type="match status" value="1"/>
</dbReference>
<keyword evidence="3 6" id="KW-0863">Zinc-finger</keyword>
<reference evidence="9" key="1">
    <citation type="submission" date="2019-09" db="EMBL/GenBank/DDBJ databases">
        <title>Draft genome information of white flower Hibiscus syriacus.</title>
        <authorList>
            <person name="Kim Y.-M."/>
        </authorList>
    </citation>
    <scope>NUCLEOTIDE SEQUENCE [LARGE SCALE GENOMIC DNA]</scope>
    <source>
        <strain evidence="9">YM2019G1</strain>
    </source>
</reference>
<evidence type="ECO:0000313" key="10">
    <source>
        <dbReference type="Proteomes" id="UP000436088"/>
    </source>
</evidence>
<evidence type="ECO:0000256" key="2">
    <source>
        <dbReference type="ARBA" id="ARBA00022723"/>
    </source>
</evidence>
<feature type="compositionally biased region" description="Basic and acidic residues" evidence="7">
    <location>
        <begin position="34"/>
        <end position="44"/>
    </location>
</feature>
<dbReference type="InterPro" id="IPR044246">
    <property type="entry name" value="ZFP3-like"/>
</dbReference>
<dbReference type="GO" id="GO:0009788">
    <property type="term" value="P:negative regulation of abscisic acid-activated signaling pathway"/>
    <property type="evidence" value="ECO:0007669"/>
    <property type="project" value="InterPro"/>
</dbReference>
<protein>
    <submittedName>
        <fullName evidence="9">Zinc finger protein 2</fullName>
    </submittedName>
</protein>
<dbReference type="GO" id="GO:0008270">
    <property type="term" value="F:zinc ion binding"/>
    <property type="evidence" value="ECO:0007669"/>
    <property type="project" value="UniProtKB-KW"/>
</dbReference>
<evidence type="ECO:0000256" key="3">
    <source>
        <dbReference type="ARBA" id="ARBA00022771"/>
    </source>
</evidence>
<dbReference type="Proteomes" id="UP000436088">
    <property type="component" value="Unassembled WGS sequence"/>
</dbReference>
<dbReference type="InterPro" id="IPR013087">
    <property type="entry name" value="Znf_C2H2_type"/>
</dbReference>
<comment type="subcellular location">
    <subcellularLocation>
        <location evidence="1">Nucleus</location>
    </subcellularLocation>
</comment>
<comment type="caution">
    <text evidence="9">The sequence shown here is derived from an EMBL/GenBank/DDBJ whole genome shotgun (WGS) entry which is preliminary data.</text>
</comment>
<organism evidence="9 10">
    <name type="scientific">Hibiscus syriacus</name>
    <name type="common">Rose of Sharon</name>
    <dbReference type="NCBI Taxonomy" id="106335"/>
    <lineage>
        <taxon>Eukaryota</taxon>
        <taxon>Viridiplantae</taxon>
        <taxon>Streptophyta</taxon>
        <taxon>Embryophyta</taxon>
        <taxon>Tracheophyta</taxon>
        <taxon>Spermatophyta</taxon>
        <taxon>Magnoliopsida</taxon>
        <taxon>eudicotyledons</taxon>
        <taxon>Gunneridae</taxon>
        <taxon>Pentapetalae</taxon>
        <taxon>rosids</taxon>
        <taxon>malvids</taxon>
        <taxon>Malvales</taxon>
        <taxon>Malvaceae</taxon>
        <taxon>Malvoideae</taxon>
        <taxon>Hibiscus</taxon>
    </lineage>
</organism>
<evidence type="ECO:0000256" key="4">
    <source>
        <dbReference type="ARBA" id="ARBA00022833"/>
    </source>
</evidence>
<dbReference type="PROSITE" id="PS50157">
    <property type="entry name" value="ZINC_FINGER_C2H2_2"/>
    <property type="match status" value="1"/>
</dbReference>
<dbReference type="EMBL" id="VEPZ02000926">
    <property type="protein sequence ID" value="KAE8710936.1"/>
    <property type="molecule type" value="Genomic_DNA"/>
</dbReference>
<keyword evidence="2" id="KW-0479">Metal-binding</keyword>
<sequence>MEPQKPSEPSLSETSTIISASNGSPSTLGTTMDTTHKEEKQPQDKEEDDPVLDLRFSNQESSQELNFIDCFKVVDSSSDHDQDQGNETGPKVFSCNYCQRKFYNAQALGGHQNAHKRERTLAKRGHRITVGGGVAALGYPNTHHGRYYSMASLPLYSSSFCKPLGVQEHSMIHKPSFVPCRNGWSRRPVARTRPTEHLSMGSLNLGGNGAARFESGMRTFGPAMEGTGGFLWDTVKHFNSKNDELKLDLSLKL</sequence>
<accession>A0A6A3B2I3</accession>
<dbReference type="GO" id="GO:0005634">
    <property type="term" value="C:nucleus"/>
    <property type="evidence" value="ECO:0007669"/>
    <property type="project" value="UniProtKB-SubCell"/>
</dbReference>
<gene>
    <name evidence="9" type="ORF">F3Y22_tig00110318pilonHSYRG00114</name>
</gene>
<dbReference type="PROSITE" id="PS00028">
    <property type="entry name" value="ZINC_FINGER_C2H2_1"/>
    <property type="match status" value="1"/>
</dbReference>
<proteinExistence type="predicted"/>
<dbReference type="PANTHER" id="PTHR47287:SF15">
    <property type="entry name" value="ZINC FINGER PROTEIN 3-LIKE"/>
    <property type="match status" value="1"/>
</dbReference>
<evidence type="ECO:0000256" key="5">
    <source>
        <dbReference type="ARBA" id="ARBA00023242"/>
    </source>
</evidence>
<dbReference type="Gene3D" id="3.30.160.60">
    <property type="entry name" value="Classic Zinc Finger"/>
    <property type="match status" value="1"/>
</dbReference>
<dbReference type="AlphaFoldDB" id="A0A6A3B2I3"/>
<name>A0A6A3B2I3_HIBSY</name>
<dbReference type="PANTHER" id="PTHR47287">
    <property type="entry name" value="C2H2 AND C2HC ZINC FINGERS SUPERFAMILY PROTEIN"/>
    <property type="match status" value="1"/>
</dbReference>
<feature type="domain" description="C2H2-type" evidence="8">
    <location>
        <begin position="93"/>
        <end position="120"/>
    </location>
</feature>
<evidence type="ECO:0000256" key="7">
    <source>
        <dbReference type="SAM" id="MobiDB-lite"/>
    </source>
</evidence>
<evidence type="ECO:0000313" key="9">
    <source>
        <dbReference type="EMBL" id="KAE8710936.1"/>
    </source>
</evidence>
<keyword evidence="10" id="KW-1185">Reference proteome</keyword>
<evidence type="ECO:0000256" key="1">
    <source>
        <dbReference type="ARBA" id="ARBA00004123"/>
    </source>
</evidence>
<evidence type="ECO:0000256" key="6">
    <source>
        <dbReference type="PROSITE-ProRule" id="PRU00042"/>
    </source>
</evidence>
<feature type="region of interest" description="Disordered" evidence="7">
    <location>
        <begin position="1"/>
        <end position="50"/>
    </location>
</feature>
<feature type="compositionally biased region" description="Polar residues" evidence="7">
    <location>
        <begin position="7"/>
        <end position="33"/>
    </location>
</feature>